<keyword evidence="2" id="KW-1185">Reference proteome</keyword>
<organism evidence="1 2">
    <name type="scientific">Agromyces tropicus</name>
    <dbReference type="NCBI Taxonomy" id="555371"/>
    <lineage>
        <taxon>Bacteria</taxon>
        <taxon>Bacillati</taxon>
        <taxon>Actinomycetota</taxon>
        <taxon>Actinomycetes</taxon>
        <taxon>Micrococcales</taxon>
        <taxon>Microbacteriaceae</taxon>
        <taxon>Agromyces</taxon>
    </lineage>
</organism>
<dbReference type="Proteomes" id="UP001501196">
    <property type="component" value="Unassembled WGS sequence"/>
</dbReference>
<dbReference type="Pfam" id="PF26520">
    <property type="entry name" value="MftB_chaperone"/>
    <property type="match status" value="1"/>
</dbReference>
<reference evidence="2" key="1">
    <citation type="journal article" date="2019" name="Int. J. Syst. Evol. Microbiol.">
        <title>The Global Catalogue of Microorganisms (GCM) 10K type strain sequencing project: providing services to taxonomists for standard genome sequencing and annotation.</title>
        <authorList>
            <consortium name="The Broad Institute Genomics Platform"/>
            <consortium name="The Broad Institute Genome Sequencing Center for Infectious Disease"/>
            <person name="Wu L."/>
            <person name="Ma J."/>
        </authorList>
    </citation>
    <scope>NUCLEOTIDE SEQUENCE [LARGE SCALE GENOMIC DNA]</scope>
    <source>
        <strain evidence="2">JCM 15672</strain>
    </source>
</reference>
<evidence type="ECO:0000313" key="2">
    <source>
        <dbReference type="Proteomes" id="UP001501196"/>
    </source>
</evidence>
<comment type="caution">
    <text evidence="1">The sequence shown here is derived from an EMBL/GenBank/DDBJ whole genome shotgun (WGS) entry which is preliminary data.</text>
</comment>
<sequence>MDPSAQWRLHPQVSVRPEPFGALLYHFGTRKLSFLKDRTLVRVVDELLQAPDAIAACDRAGVAAENRATYLRALETLAASHMIEERTA</sequence>
<protein>
    <submittedName>
        <fullName evidence="1">Mycofactocin biosynthesis chaperone MftB</fullName>
    </submittedName>
</protein>
<dbReference type="InterPro" id="IPR023850">
    <property type="entry name" value="MftB"/>
</dbReference>
<dbReference type="EMBL" id="BAAAPW010000001">
    <property type="protein sequence ID" value="GAA2026841.1"/>
    <property type="molecule type" value="Genomic_DNA"/>
</dbReference>
<evidence type="ECO:0000313" key="1">
    <source>
        <dbReference type="EMBL" id="GAA2026841.1"/>
    </source>
</evidence>
<dbReference type="RefSeq" id="WP_344369575.1">
    <property type="nucleotide sequence ID" value="NZ_BAAAPW010000001.1"/>
</dbReference>
<name>A0ABP5FK65_9MICO</name>
<dbReference type="NCBIfam" id="TIGR03967">
    <property type="entry name" value="mycofact_MftB"/>
    <property type="match status" value="1"/>
</dbReference>
<gene>
    <name evidence="1" type="primary">mftB</name>
    <name evidence="1" type="ORF">GCM10009819_07610</name>
</gene>
<proteinExistence type="predicted"/>
<accession>A0ABP5FK65</accession>